<keyword evidence="12" id="KW-0460">Magnesium</keyword>
<keyword evidence="10" id="KW-0479">Metal-binding</keyword>
<feature type="transmembrane region" description="Helical" evidence="19">
    <location>
        <begin position="346"/>
        <end position="368"/>
    </location>
</feature>
<comment type="cofactor">
    <cofactor evidence="1">
        <name>Mg(2+)</name>
        <dbReference type="ChEBI" id="CHEBI:18420"/>
    </cofactor>
</comment>
<keyword evidence="9 19" id="KW-0812">Transmembrane</keyword>
<evidence type="ECO:0000256" key="14">
    <source>
        <dbReference type="ARBA" id="ARBA00023136"/>
    </source>
</evidence>
<evidence type="ECO:0000256" key="7">
    <source>
        <dbReference type="ARBA" id="ARBA00022676"/>
    </source>
</evidence>
<evidence type="ECO:0000256" key="10">
    <source>
        <dbReference type="ARBA" id="ARBA00022723"/>
    </source>
</evidence>
<dbReference type="STRING" id="5722.A2EGJ9"/>
<dbReference type="eggNOG" id="KOG2788">
    <property type="taxonomic scope" value="Eukaryota"/>
</dbReference>
<sequence>MSTRVFYSLLSLLLFPIFGVSYTHFKDPRLLSTIGLSIMSYFLTLYAIPRCMNAHLRRNLGGIDINKENDKENPKKIPESMGLQSSSAFLFALVIIAAFSNEKKDLYPALVSVVITTLLGFADDVLDIPWRVKIVIPIFTVLPLVLDYNGSTTICLKGFLLPLRKIFRFQCIDIGFLYQIFICLLTVFCTHSINIYAGINGLEAGQSFIVACFLLFHSLYYWNVDKQAQAAATILIPFITSTYALLHFNWYPSRVFVGDTFTLTAGTTIAAAGILGHFSEMTLLFMLPQIINFVLSLPQLFGIIPCPRHRLPKRNPQTGKLEGIKTNLNVVNWWLILFGPKTEARLCVELLCFQIFCCLSAYAIKYFYNHSLLP</sequence>
<protein>
    <recommendedName>
        <fullName evidence="6">UDP-N-acetylglucosamine--dolichyl-phosphate N-acetylglucosaminephosphotransferase</fullName>
        <ecNumber evidence="5">2.7.8.15</ecNumber>
    </recommendedName>
    <alternativeName>
        <fullName evidence="15">GlcNAc-1-P transferase</fullName>
    </alternativeName>
    <alternativeName>
        <fullName evidence="16">N-acetylglucosamine-1-phosphate transferase</fullName>
    </alternativeName>
</protein>
<evidence type="ECO:0000256" key="13">
    <source>
        <dbReference type="ARBA" id="ARBA00022989"/>
    </source>
</evidence>
<organism evidence="20 21">
    <name type="scientific">Trichomonas vaginalis (strain ATCC PRA-98 / G3)</name>
    <dbReference type="NCBI Taxonomy" id="412133"/>
    <lineage>
        <taxon>Eukaryota</taxon>
        <taxon>Metamonada</taxon>
        <taxon>Parabasalia</taxon>
        <taxon>Trichomonadida</taxon>
        <taxon>Trichomonadidae</taxon>
        <taxon>Trichomonas</taxon>
    </lineage>
</organism>
<comment type="catalytic activity">
    <reaction evidence="18">
        <text>a di-trans,poly-cis-dolichyl phosphate + UDP-N-acetyl-alpha-D-glucosamine = an N-acetyl-alpha-D-glucosaminyl-diphospho-di-trans,poly-cis-dolichol + UMP</text>
        <dbReference type="Rhea" id="RHEA:13289"/>
        <dbReference type="Rhea" id="RHEA-COMP:19498"/>
        <dbReference type="Rhea" id="RHEA-COMP:19507"/>
        <dbReference type="ChEBI" id="CHEBI:57683"/>
        <dbReference type="ChEBI" id="CHEBI:57705"/>
        <dbReference type="ChEBI" id="CHEBI:57865"/>
        <dbReference type="ChEBI" id="CHEBI:58427"/>
        <dbReference type="EC" id="2.7.8.15"/>
    </reaction>
    <physiologicalReaction direction="left-to-right" evidence="18">
        <dbReference type="Rhea" id="RHEA:13290"/>
    </physiologicalReaction>
</comment>
<feature type="transmembrane region" description="Helical" evidence="19">
    <location>
        <begin position="81"/>
        <end position="100"/>
    </location>
</feature>
<dbReference type="Pfam" id="PF00953">
    <property type="entry name" value="Glycos_transf_4"/>
    <property type="match status" value="1"/>
</dbReference>
<feature type="transmembrane region" description="Helical" evidence="19">
    <location>
        <begin position="134"/>
        <end position="156"/>
    </location>
</feature>
<keyword evidence="11" id="KW-0256">Endoplasmic reticulum</keyword>
<evidence type="ECO:0000256" key="18">
    <source>
        <dbReference type="ARBA" id="ARBA00045078"/>
    </source>
</evidence>
<accession>A2EGJ9</accession>
<evidence type="ECO:0000256" key="2">
    <source>
        <dbReference type="ARBA" id="ARBA00004477"/>
    </source>
</evidence>
<evidence type="ECO:0000256" key="9">
    <source>
        <dbReference type="ARBA" id="ARBA00022692"/>
    </source>
</evidence>
<keyword evidence="8 20" id="KW-0808">Transferase</keyword>
<feature type="transmembrane region" description="Helical" evidence="19">
    <location>
        <begin position="176"/>
        <end position="197"/>
    </location>
</feature>
<feature type="transmembrane region" description="Helical" evidence="19">
    <location>
        <begin position="228"/>
        <end position="248"/>
    </location>
</feature>
<evidence type="ECO:0000256" key="12">
    <source>
        <dbReference type="ARBA" id="ARBA00022842"/>
    </source>
</evidence>
<dbReference type="RefSeq" id="XP_001320417.1">
    <property type="nucleotide sequence ID" value="XM_001320382.1"/>
</dbReference>
<comment type="pathway">
    <text evidence="3">Protein modification; protein glycosylation.</text>
</comment>
<dbReference type="InParanoid" id="A2EGJ9"/>
<reference evidence="20" key="2">
    <citation type="journal article" date="2007" name="Science">
        <title>Draft genome sequence of the sexually transmitted pathogen Trichomonas vaginalis.</title>
        <authorList>
            <person name="Carlton J.M."/>
            <person name="Hirt R.P."/>
            <person name="Silva J.C."/>
            <person name="Delcher A.L."/>
            <person name="Schatz M."/>
            <person name="Zhao Q."/>
            <person name="Wortman J.R."/>
            <person name="Bidwell S.L."/>
            <person name="Alsmark U.C.M."/>
            <person name="Besteiro S."/>
            <person name="Sicheritz-Ponten T."/>
            <person name="Noel C.J."/>
            <person name="Dacks J.B."/>
            <person name="Foster P.G."/>
            <person name="Simillion C."/>
            <person name="Van de Peer Y."/>
            <person name="Miranda-Saavedra D."/>
            <person name="Barton G.J."/>
            <person name="Westrop G.D."/>
            <person name="Mueller S."/>
            <person name="Dessi D."/>
            <person name="Fiori P.L."/>
            <person name="Ren Q."/>
            <person name="Paulsen I."/>
            <person name="Zhang H."/>
            <person name="Bastida-Corcuera F.D."/>
            <person name="Simoes-Barbosa A."/>
            <person name="Brown M.T."/>
            <person name="Hayes R.D."/>
            <person name="Mukherjee M."/>
            <person name="Okumura C.Y."/>
            <person name="Schneider R."/>
            <person name="Smith A.J."/>
            <person name="Vanacova S."/>
            <person name="Villalvazo M."/>
            <person name="Haas B.J."/>
            <person name="Pertea M."/>
            <person name="Feldblyum T.V."/>
            <person name="Utterback T.R."/>
            <person name="Shu C.L."/>
            <person name="Osoegawa K."/>
            <person name="de Jong P.J."/>
            <person name="Hrdy I."/>
            <person name="Horvathova L."/>
            <person name="Zubacova Z."/>
            <person name="Dolezal P."/>
            <person name="Malik S.B."/>
            <person name="Logsdon J.M. Jr."/>
            <person name="Henze K."/>
            <person name="Gupta A."/>
            <person name="Wang C.C."/>
            <person name="Dunne R.L."/>
            <person name="Upcroft J.A."/>
            <person name="Upcroft P."/>
            <person name="White O."/>
            <person name="Salzberg S.L."/>
            <person name="Tang P."/>
            <person name="Chiu C.-H."/>
            <person name="Lee Y.-S."/>
            <person name="Embley T.M."/>
            <person name="Coombs G.H."/>
            <person name="Mottram J.C."/>
            <person name="Tachezy J."/>
            <person name="Fraser-Liggett C.M."/>
            <person name="Johnson P.J."/>
        </authorList>
    </citation>
    <scope>NUCLEOTIDE SEQUENCE [LARGE SCALE GENOMIC DNA]</scope>
    <source>
        <strain evidence="20">G3</strain>
    </source>
</reference>
<feature type="transmembrane region" description="Helical" evidence="19">
    <location>
        <begin position="260"/>
        <end position="278"/>
    </location>
</feature>
<evidence type="ECO:0000256" key="3">
    <source>
        <dbReference type="ARBA" id="ARBA00004922"/>
    </source>
</evidence>
<feature type="transmembrane region" description="Helical" evidence="19">
    <location>
        <begin position="204"/>
        <end position="222"/>
    </location>
</feature>
<dbReference type="SMR" id="A2EGJ9"/>
<dbReference type="InterPro" id="IPR033895">
    <property type="entry name" value="GPT"/>
</dbReference>
<keyword evidence="13 19" id="KW-1133">Transmembrane helix</keyword>
<comment type="subcellular location">
    <subcellularLocation>
        <location evidence="2">Endoplasmic reticulum membrane</location>
        <topology evidence="2">Multi-pass membrane protein</topology>
    </subcellularLocation>
</comment>
<keyword evidence="14 19" id="KW-0472">Membrane</keyword>
<keyword evidence="21" id="KW-1185">Reference proteome</keyword>
<feature type="transmembrane region" description="Helical" evidence="19">
    <location>
        <begin position="29"/>
        <end position="48"/>
    </location>
</feature>
<dbReference type="PANTHER" id="PTHR10571:SF0">
    <property type="entry name" value="UDP-N-ACETYLGLUCOSAMINE--DOLICHYL-PHOSPHATE N-ACETYLGLUCOSAMINEPHOSPHOTRANSFERASE"/>
    <property type="match status" value="1"/>
</dbReference>
<evidence type="ECO:0000256" key="17">
    <source>
        <dbReference type="ARBA" id="ARBA00044717"/>
    </source>
</evidence>
<feature type="transmembrane region" description="Helical" evidence="19">
    <location>
        <begin position="284"/>
        <end position="304"/>
    </location>
</feature>
<evidence type="ECO:0000256" key="5">
    <source>
        <dbReference type="ARBA" id="ARBA00013225"/>
    </source>
</evidence>
<dbReference type="VEuPathDB" id="TrichDB:TVAGG3_0539950"/>
<evidence type="ECO:0000256" key="11">
    <source>
        <dbReference type="ARBA" id="ARBA00022824"/>
    </source>
</evidence>
<dbReference type="GO" id="GO:0005789">
    <property type="term" value="C:endoplasmic reticulum membrane"/>
    <property type="evidence" value="ECO:0007669"/>
    <property type="project" value="UniProtKB-SubCell"/>
</dbReference>
<gene>
    <name evidence="20" type="ORF">TVAG_308000</name>
</gene>
<dbReference type="EC" id="2.7.8.15" evidence="5"/>
<dbReference type="Proteomes" id="UP000001542">
    <property type="component" value="Unassembled WGS sequence"/>
</dbReference>
<dbReference type="CDD" id="cd06855">
    <property type="entry name" value="GT_GPT_euk"/>
    <property type="match status" value="1"/>
</dbReference>
<evidence type="ECO:0000256" key="19">
    <source>
        <dbReference type="SAM" id="Phobius"/>
    </source>
</evidence>
<name>A2EGJ9_TRIV3</name>
<proteinExistence type="inferred from homology"/>
<dbReference type="OMA" id="LPHFNAR"/>
<dbReference type="GO" id="GO:0003975">
    <property type="term" value="F:UDP-N-acetylglucosamine-dolichyl-phosphate N-acetylglucosaminephosphotransferase activity"/>
    <property type="evidence" value="ECO:0000318"/>
    <property type="project" value="GO_Central"/>
</dbReference>
<dbReference type="FunCoup" id="A2EGJ9">
    <property type="interactions" value="282"/>
</dbReference>
<evidence type="ECO:0000256" key="1">
    <source>
        <dbReference type="ARBA" id="ARBA00001946"/>
    </source>
</evidence>
<dbReference type="UniPathway" id="UPA00378"/>
<dbReference type="VEuPathDB" id="TrichDB:TVAG_308000"/>
<dbReference type="GO" id="GO:0006488">
    <property type="term" value="P:dolichol-linked oligosaccharide biosynthetic process"/>
    <property type="evidence" value="ECO:0007669"/>
    <property type="project" value="InterPro"/>
</dbReference>
<reference evidence="20" key="1">
    <citation type="submission" date="2006-10" db="EMBL/GenBank/DDBJ databases">
        <authorList>
            <person name="Amadeo P."/>
            <person name="Zhao Q."/>
            <person name="Wortman J."/>
            <person name="Fraser-Liggett C."/>
            <person name="Carlton J."/>
        </authorList>
    </citation>
    <scope>NUCLEOTIDE SEQUENCE</scope>
    <source>
        <strain evidence="20">G3</strain>
    </source>
</reference>
<evidence type="ECO:0000256" key="8">
    <source>
        <dbReference type="ARBA" id="ARBA00022679"/>
    </source>
</evidence>
<evidence type="ECO:0000256" key="4">
    <source>
        <dbReference type="ARBA" id="ARBA00009317"/>
    </source>
</evidence>
<keyword evidence="7" id="KW-0328">Glycosyltransferase</keyword>
<evidence type="ECO:0000313" key="20">
    <source>
        <dbReference type="EMBL" id="EAY08194.1"/>
    </source>
</evidence>
<evidence type="ECO:0000256" key="16">
    <source>
        <dbReference type="ARBA" id="ARBA00033238"/>
    </source>
</evidence>
<dbReference type="PANTHER" id="PTHR10571">
    <property type="entry name" value="UDP-N-ACETYLGLUCOSAMINE--DOLICHYL-PHOSPHATE N-ACETYLGLUCOSAMINEPHOSPHOTRANSFERASE"/>
    <property type="match status" value="1"/>
</dbReference>
<dbReference type="GO" id="GO:0046872">
    <property type="term" value="F:metal ion binding"/>
    <property type="evidence" value="ECO:0007669"/>
    <property type="project" value="UniProtKB-KW"/>
</dbReference>
<evidence type="ECO:0000313" key="21">
    <source>
        <dbReference type="Proteomes" id="UP000001542"/>
    </source>
</evidence>
<dbReference type="GO" id="GO:0016757">
    <property type="term" value="F:glycosyltransferase activity"/>
    <property type="evidence" value="ECO:0007669"/>
    <property type="project" value="UniProtKB-KW"/>
</dbReference>
<dbReference type="InterPro" id="IPR000715">
    <property type="entry name" value="Glycosyl_transferase_4"/>
</dbReference>
<feature type="transmembrane region" description="Helical" evidence="19">
    <location>
        <begin position="106"/>
        <end position="122"/>
    </location>
</feature>
<dbReference type="EMBL" id="DS113383">
    <property type="protein sequence ID" value="EAY08194.1"/>
    <property type="molecule type" value="Genomic_DNA"/>
</dbReference>
<comment type="function">
    <text evidence="17">UDP-N-acetylglucosamine--dolichyl-phosphate N-acetylglucosaminephosphotransferase that operates in the biosynthetic pathway of dolichol-linked oligosaccharides, the glycan precursors employed in protein asparagine (N)-glycosylation. The assembly of dolichol-linked oligosaccharides begins on the cytosolic side of the endoplasmic reticulum membrane and finishes in its lumen. The sequential addition of sugars to dolichol pyrophosphate produces dolichol-linked oligosaccharides containing fourteen sugars, including two GlcNAcs, nine mannoses and three glucoses. Once assembled, the oligosaccharide is transferred from the lipid to nascent proteins by oligosaccharyltransferases. Catalyzes the initial step of dolichol-linked oligosaccharide biosynthesis, transfering GlcNAc-1-P from cytosolic UDP-GlcNAc onto the carrier lipid dolichyl phosphate (P-dolichol), yielding GlcNAc-P-P-dolichol embedded in the cytoplasmic leaflet of the endoplasmic reticulum membrane.</text>
</comment>
<dbReference type="AlphaFoldDB" id="A2EGJ9"/>
<dbReference type="OrthoDB" id="10262326at2759"/>
<dbReference type="KEGG" id="tva:4766093"/>
<evidence type="ECO:0000256" key="15">
    <source>
        <dbReference type="ARBA" id="ARBA00029567"/>
    </source>
</evidence>
<comment type="similarity">
    <text evidence="4">Belongs to the glycosyltransferase 4 family.</text>
</comment>
<evidence type="ECO:0000256" key="6">
    <source>
        <dbReference type="ARBA" id="ARBA00017659"/>
    </source>
</evidence>
<dbReference type="GO" id="GO:0016020">
    <property type="term" value="C:membrane"/>
    <property type="evidence" value="ECO:0000318"/>
    <property type="project" value="GO_Central"/>
</dbReference>